<dbReference type="InterPro" id="IPR000962">
    <property type="entry name" value="Znf_DskA_TraR"/>
</dbReference>
<dbReference type="Pfam" id="PF01258">
    <property type="entry name" value="zf-dskA_traR"/>
    <property type="match status" value="1"/>
</dbReference>
<evidence type="ECO:0000313" key="7">
    <source>
        <dbReference type="Proteomes" id="UP000249340"/>
    </source>
</evidence>
<proteinExistence type="predicted"/>
<dbReference type="PANTHER" id="PTHR33823:SF4">
    <property type="entry name" value="GENERAL STRESS PROTEIN 16O"/>
    <property type="match status" value="1"/>
</dbReference>
<dbReference type="AlphaFoldDB" id="A0A345T010"/>
<feature type="domain" description="Zinc finger DksA/TraR C4-type" evidence="5">
    <location>
        <begin position="74"/>
        <end position="102"/>
    </location>
</feature>
<evidence type="ECO:0000313" key="6">
    <source>
        <dbReference type="EMBL" id="AXI79315.1"/>
    </source>
</evidence>
<keyword evidence="3" id="KW-0862">Zinc</keyword>
<dbReference type="KEGG" id="stri:C7M71_019735"/>
<dbReference type="EMBL" id="CP031264">
    <property type="protein sequence ID" value="AXI79315.1"/>
    <property type="molecule type" value="Genomic_DNA"/>
</dbReference>
<dbReference type="Gene3D" id="1.20.120.910">
    <property type="entry name" value="DksA, coiled-coil domain"/>
    <property type="match status" value="1"/>
</dbReference>
<dbReference type="PROSITE" id="PS51128">
    <property type="entry name" value="ZF_DKSA_2"/>
    <property type="match status" value="1"/>
</dbReference>
<dbReference type="RefSeq" id="WP_111494751.1">
    <property type="nucleotide sequence ID" value="NZ_CP031264.1"/>
</dbReference>
<evidence type="ECO:0000256" key="2">
    <source>
        <dbReference type="ARBA" id="ARBA00022771"/>
    </source>
</evidence>
<keyword evidence="2" id="KW-0863">Zinc-finger</keyword>
<dbReference type="Proteomes" id="UP000249340">
    <property type="component" value="Chromosome"/>
</dbReference>
<feature type="zinc finger region" description="dksA C4-type" evidence="4">
    <location>
        <begin position="78"/>
        <end position="102"/>
    </location>
</feature>
<dbReference type="SUPFAM" id="SSF57716">
    <property type="entry name" value="Glucocorticoid receptor-like (DNA-binding domain)"/>
    <property type="match status" value="1"/>
</dbReference>
<name>A0A345T010_9ACTN</name>
<dbReference type="GO" id="GO:0008270">
    <property type="term" value="F:zinc ion binding"/>
    <property type="evidence" value="ECO:0007669"/>
    <property type="project" value="UniProtKB-KW"/>
</dbReference>
<keyword evidence="7" id="KW-1185">Reference proteome</keyword>
<keyword evidence="1" id="KW-0479">Metal-binding</keyword>
<dbReference type="OrthoDB" id="1121111at2"/>
<reference evidence="7" key="1">
    <citation type="submission" date="2018-07" db="EMBL/GenBank/DDBJ databases">
        <title>Streptacidiphilus bronchialis DSM 106435 chromosome.</title>
        <authorList>
            <person name="Batra D."/>
            <person name="Gulvik C.A."/>
        </authorList>
    </citation>
    <scope>NUCLEOTIDE SEQUENCE [LARGE SCALE GENOMIC DNA]</scope>
    <source>
        <strain evidence="7">DSM 106435</strain>
    </source>
</reference>
<evidence type="ECO:0000256" key="1">
    <source>
        <dbReference type="ARBA" id="ARBA00022723"/>
    </source>
</evidence>
<sequence length="105" mass="11918">MSTETARTYQQNRITTHDAKQWLERERNTRLVQLTAIEESEPDGSDQLMAAQTTAIRNVLEEITAAQHRLDEGVYGVCQTCSQPIPVERLEILPYARCCVGCLPR</sequence>
<accession>A0A345T010</accession>
<protein>
    <submittedName>
        <fullName evidence="6">Molecular chaperone DnaK</fullName>
    </submittedName>
</protein>
<evidence type="ECO:0000256" key="3">
    <source>
        <dbReference type="ARBA" id="ARBA00022833"/>
    </source>
</evidence>
<organism evidence="6 7">
    <name type="scientific">Peterkaempfera bronchialis</name>
    <dbReference type="NCBI Taxonomy" id="2126346"/>
    <lineage>
        <taxon>Bacteria</taxon>
        <taxon>Bacillati</taxon>
        <taxon>Actinomycetota</taxon>
        <taxon>Actinomycetes</taxon>
        <taxon>Kitasatosporales</taxon>
        <taxon>Streptomycetaceae</taxon>
        <taxon>Peterkaempfera</taxon>
    </lineage>
</organism>
<evidence type="ECO:0000256" key="4">
    <source>
        <dbReference type="PROSITE-ProRule" id="PRU00510"/>
    </source>
</evidence>
<dbReference type="PANTHER" id="PTHR33823">
    <property type="entry name" value="RNA POLYMERASE-BINDING TRANSCRIPTION FACTOR DKSA-RELATED"/>
    <property type="match status" value="1"/>
</dbReference>
<evidence type="ECO:0000259" key="5">
    <source>
        <dbReference type="Pfam" id="PF01258"/>
    </source>
</evidence>
<gene>
    <name evidence="6" type="ORF">C7M71_019735</name>
</gene>